<dbReference type="InterPro" id="IPR001307">
    <property type="entry name" value="Thiosulphate_STrfase_CS"/>
</dbReference>
<feature type="domain" description="Rhodanese" evidence="2">
    <location>
        <begin position="24"/>
        <end position="133"/>
    </location>
</feature>
<dbReference type="CDD" id="cd01449">
    <property type="entry name" value="TST_Repeat_2"/>
    <property type="match status" value="1"/>
</dbReference>
<dbReference type="KEGG" id="zpl:ZBT109_1877"/>
<evidence type="ECO:0000256" key="1">
    <source>
        <dbReference type="ARBA" id="ARBA00022737"/>
    </source>
</evidence>
<dbReference type="PANTHER" id="PTHR43855:SF1">
    <property type="entry name" value="THIOSULFATE SULFURTRANSFERASE"/>
    <property type="match status" value="1"/>
</dbReference>
<dbReference type="PANTHER" id="PTHR43855">
    <property type="entry name" value="THIOSULFATE SULFURTRANSFERASE"/>
    <property type="match status" value="1"/>
</dbReference>
<dbReference type="Pfam" id="PF00581">
    <property type="entry name" value="Rhodanese"/>
    <property type="match status" value="2"/>
</dbReference>
<keyword evidence="4" id="KW-1185">Reference proteome</keyword>
<evidence type="ECO:0000313" key="3">
    <source>
        <dbReference type="EMBL" id="BBG30623.1"/>
    </source>
</evidence>
<dbReference type="OrthoDB" id="9781034at2"/>
<evidence type="ECO:0000259" key="2">
    <source>
        <dbReference type="PROSITE" id="PS50206"/>
    </source>
</evidence>
<feature type="domain" description="Rhodanese" evidence="2">
    <location>
        <begin position="162"/>
        <end position="275"/>
    </location>
</feature>
<dbReference type="PROSITE" id="PS50206">
    <property type="entry name" value="RHODANESE_3"/>
    <property type="match status" value="2"/>
</dbReference>
<dbReference type="EMBL" id="AP018933">
    <property type="protein sequence ID" value="BBG30623.1"/>
    <property type="molecule type" value="Genomic_DNA"/>
</dbReference>
<organism evidence="3 4">
    <name type="scientific">Zymobacter palmae</name>
    <dbReference type="NCBI Taxonomy" id="33074"/>
    <lineage>
        <taxon>Bacteria</taxon>
        <taxon>Pseudomonadati</taxon>
        <taxon>Pseudomonadota</taxon>
        <taxon>Gammaproteobacteria</taxon>
        <taxon>Oceanospirillales</taxon>
        <taxon>Halomonadaceae</taxon>
        <taxon>Zymobacter group</taxon>
        <taxon>Zymobacter</taxon>
    </lineage>
</organism>
<proteinExistence type="predicted"/>
<dbReference type="Proteomes" id="UP000267342">
    <property type="component" value="Chromosome"/>
</dbReference>
<sequence length="276" mass="30782">MSDALTAPLLPLVVSTEQLDAHRHSERVVIIDVPTQPERYLHAHIPGAYVLDYTLLFNGRAPTPAAAPDDTVIATLLSSLGITTDTHVVAYDDEGGGWASRLLWTLALVGHKHYSLLDGGLHAWRADRRPIETTPSLPTRAHYIIEGRNEDVATNAEALLATPEAFTIWDARSPEEYRGELGQSPRLGHMPDAINVDWRLLFDTDNAYRLRPKDELKALLERYGLTPDRQIVAHCQSHHRSSLAWLVGQYLGYPRLSAYPGAWLEWGSRTDTPITC</sequence>
<dbReference type="RefSeq" id="WP_027704920.1">
    <property type="nucleotide sequence ID" value="NZ_AP018933.1"/>
</dbReference>
<reference evidence="3 4" key="1">
    <citation type="submission" date="2018-09" db="EMBL/GenBank/DDBJ databases">
        <title>Zymobacter palmae IAM14233 (=T109) whole genome analysis.</title>
        <authorList>
            <person name="Yanase H."/>
        </authorList>
    </citation>
    <scope>NUCLEOTIDE SEQUENCE [LARGE SCALE GENOMIC DNA]</scope>
    <source>
        <strain evidence="3 4">IAM14233</strain>
    </source>
</reference>
<evidence type="ECO:0000313" key="4">
    <source>
        <dbReference type="Proteomes" id="UP000267342"/>
    </source>
</evidence>
<dbReference type="STRING" id="1123510.GCA_000620025_01622"/>
<protein>
    <submittedName>
        <fullName evidence="3">Rhodanese-related sulfurtransferase</fullName>
    </submittedName>
</protein>
<dbReference type="InterPro" id="IPR036873">
    <property type="entry name" value="Rhodanese-like_dom_sf"/>
</dbReference>
<accession>A0A348HG71</accession>
<dbReference type="AlphaFoldDB" id="A0A348HG71"/>
<keyword evidence="3" id="KW-0808">Transferase</keyword>
<dbReference type="PROSITE" id="PS00380">
    <property type="entry name" value="RHODANESE_1"/>
    <property type="match status" value="1"/>
</dbReference>
<gene>
    <name evidence="3" type="ORF">ZBT109_1877</name>
</gene>
<dbReference type="GO" id="GO:0004792">
    <property type="term" value="F:thiosulfate-cyanide sulfurtransferase activity"/>
    <property type="evidence" value="ECO:0007669"/>
    <property type="project" value="InterPro"/>
</dbReference>
<dbReference type="CDD" id="cd01448">
    <property type="entry name" value="TST_Repeat_1"/>
    <property type="match status" value="1"/>
</dbReference>
<keyword evidence="1" id="KW-0677">Repeat</keyword>
<dbReference type="InterPro" id="IPR051126">
    <property type="entry name" value="Thiosulfate_sulfurtransferase"/>
</dbReference>
<dbReference type="SMART" id="SM00450">
    <property type="entry name" value="RHOD"/>
    <property type="match status" value="2"/>
</dbReference>
<name>A0A348HG71_9GAMM</name>
<dbReference type="SUPFAM" id="SSF52821">
    <property type="entry name" value="Rhodanese/Cell cycle control phosphatase"/>
    <property type="match status" value="2"/>
</dbReference>
<dbReference type="Gene3D" id="3.40.250.10">
    <property type="entry name" value="Rhodanese-like domain"/>
    <property type="match status" value="2"/>
</dbReference>
<dbReference type="InterPro" id="IPR001763">
    <property type="entry name" value="Rhodanese-like_dom"/>
</dbReference>